<keyword evidence="1" id="KW-0472">Membrane</keyword>
<keyword evidence="1" id="KW-0812">Transmembrane</keyword>
<organism evidence="2 3">
    <name type="scientific">Motilimonas cestriensis</name>
    <dbReference type="NCBI Taxonomy" id="2742685"/>
    <lineage>
        <taxon>Bacteria</taxon>
        <taxon>Pseudomonadati</taxon>
        <taxon>Pseudomonadota</taxon>
        <taxon>Gammaproteobacteria</taxon>
        <taxon>Alteromonadales</taxon>
        <taxon>Alteromonadales genera incertae sedis</taxon>
        <taxon>Motilimonas</taxon>
    </lineage>
</organism>
<accession>A0ABS8W5C3</accession>
<feature type="transmembrane region" description="Helical" evidence="1">
    <location>
        <begin position="61"/>
        <end position="79"/>
    </location>
</feature>
<evidence type="ECO:0000256" key="1">
    <source>
        <dbReference type="SAM" id="Phobius"/>
    </source>
</evidence>
<evidence type="ECO:0000313" key="2">
    <source>
        <dbReference type="EMBL" id="MCE2593490.1"/>
    </source>
</evidence>
<protein>
    <submittedName>
        <fullName evidence="2">Uncharacterized protein</fullName>
    </submittedName>
</protein>
<evidence type="ECO:0000313" key="3">
    <source>
        <dbReference type="Proteomes" id="UP001201273"/>
    </source>
</evidence>
<proteinExistence type="predicted"/>
<dbReference type="EMBL" id="JAIMJA010000001">
    <property type="protein sequence ID" value="MCE2593490.1"/>
    <property type="molecule type" value="Genomic_DNA"/>
</dbReference>
<dbReference type="Proteomes" id="UP001201273">
    <property type="component" value="Unassembled WGS sequence"/>
</dbReference>
<comment type="caution">
    <text evidence="2">The sequence shown here is derived from an EMBL/GenBank/DDBJ whole genome shotgun (WGS) entry which is preliminary data.</text>
</comment>
<name>A0ABS8W5C3_9GAMM</name>
<gene>
    <name evidence="2" type="ORF">K6Y31_01495</name>
</gene>
<keyword evidence="1" id="KW-1133">Transmembrane helix</keyword>
<sequence length="85" mass="9648">MNQAYIITALCIIAGLFFLIRNLLFLINEERLKDYLKTSAKGIAWVQKYGMEKSIQHSKQTLIPIGCVIGLALFSFGLWNLSKLL</sequence>
<feature type="transmembrane region" description="Helical" evidence="1">
    <location>
        <begin position="6"/>
        <end position="27"/>
    </location>
</feature>
<keyword evidence="3" id="KW-1185">Reference proteome</keyword>
<dbReference type="RefSeq" id="WP_233051092.1">
    <property type="nucleotide sequence ID" value="NZ_JAIMJA010000001.1"/>
</dbReference>
<reference evidence="2 3" key="1">
    <citation type="journal article" date="2022" name="Environ. Microbiol. Rep.">
        <title>Eco-phylogenetic analyses reveal divergent evolution of vitamin B12 metabolism in the marine bacterial family 'Psychromonadaceae'.</title>
        <authorList>
            <person name="Jin X."/>
            <person name="Yang Y."/>
            <person name="Cao H."/>
            <person name="Gao B."/>
            <person name="Zhao Z."/>
        </authorList>
    </citation>
    <scope>NUCLEOTIDE SEQUENCE [LARGE SCALE GENOMIC DNA]</scope>
    <source>
        <strain evidence="2 3">MKS20</strain>
    </source>
</reference>